<organism evidence="2 3">
    <name type="scientific">Dinoroseobacter shibae (strain DSM 16493 / NCIMB 14021 / DFL 12)</name>
    <dbReference type="NCBI Taxonomy" id="398580"/>
    <lineage>
        <taxon>Bacteria</taxon>
        <taxon>Pseudomonadati</taxon>
        <taxon>Pseudomonadota</taxon>
        <taxon>Alphaproteobacteria</taxon>
        <taxon>Rhodobacterales</taxon>
        <taxon>Roseobacteraceae</taxon>
        <taxon>Dinoroseobacter</taxon>
    </lineage>
</organism>
<name>A8LJS8_DINSH</name>
<dbReference type="KEGG" id="dsh:Dshi_0005"/>
<feature type="region of interest" description="Disordered" evidence="1">
    <location>
        <begin position="199"/>
        <end position="234"/>
    </location>
</feature>
<keyword evidence="3" id="KW-1185">Reference proteome</keyword>
<dbReference type="AlphaFoldDB" id="A8LJS8"/>
<reference evidence="3" key="1">
    <citation type="journal article" date="2010" name="ISME J.">
        <title>The complete genome sequence of the algal symbiont Dinoroseobacter shibae: a hitchhiker's guide to life in the sea.</title>
        <authorList>
            <person name="Wagner-Dobler I."/>
            <person name="Ballhausen B."/>
            <person name="Berger M."/>
            <person name="Brinkhoff T."/>
            <person name="Buchholz I."/>
            <person name="Bunk B."/>
            <person name="Cypionka H."/>
            <person name="Daniel R."/>
            <person name="Drepper T."/>
            <person name="Gerdts G."/>
            <person name="Hahnke S."/>
            <person name="Han C."/>
            <person name="Jahn D."/>
            <person name="Kalhoefer D."/>
            <person name="Kiss H."/>
            <person name="Klenk H.P."/>
            <person name="Kyrpides N."/>
            <person name="Liebl W."/>
            <person name="Liesegang H."/>
            <person name="Meincke L."/>
            <person name="Pati A."/>
            <person name="Petersen J."/>
            <person name="Piekarski T."/>
            <person name="Pommerenke C."/>
            <person name="Pradella S."/>
            <person name="Pukall R."/>
            <person name="Rabus R."/>
            <person name="Stackebrandt E."/>
            <person name="Thole S."/>
            <person name="Thompson L."/>
            <person name="Tielen P."/>
            <person name="Tomasch J."/>
            <person name="von Jan M."/>
            <person name="Wanphrut N."/>
            <person name="Wichels A."/>
            <person name="Zech H."/>
            <person name="Simon M."/>
        </authorList>
    </citation>
    <scope>NUCLEOTIDE SEQUENCE [LARGE SCALE GENOMIC DNA]</scope>
    <source>
        <strain evidence="3">DSM 16493 / NCIMB 14021 / DFL 12</strain>
    </source>
</reference>
<protein>
    <submittedName>
        <fullName evidence="2">Uncharacterized protein</fullName>
    </submittedName>
</protein>
<dbReference type="STRING" id="398580.Dshi_0005"/>
<dbReference type="HOGENOM" id="CLU_1183530_0_0_5"/>
<sequence>MLAGPRGTGVICAGGRGRFCWLGVRVALSIAVGTRSLDVVPFERFDDFRGFSAHWAARLVPGPAVLNHWDHGARAWRAPPLEAPITLRPAVQCLVSDGFGVRDGAAERAMMARICDGLGVSGAALHAAVEAELPPARFAVDTHAALTAEQRAAGSWEVLGQAHFEHLVLRGAVGRLGDWILVSVAVDFTLSARTVARALRGPDGPGGALTERRPDDLRARSGEAERHAGSRAGR</sequence>
<dbReference type="EMBL" id="CP000830">
    <property type="protein sequence ID" value="ABV91754.1"/>
    <property type="molecule type" value="Genomic_DNA"/>
</dbReference>
<proteinExistence type="predicted"/>
<evidence type="ECO:0000313" key="2">
    <source>
        <dbReference type="EMBL" id="ABV91754.1"/>
    </source>
</evidence>
<feature type="compositionally biased region" description="Basic and acidic residues" evidence="1">
    <location>
        <begin position="210"/>
        <end position="228"/>
    </location>
</feature>
<evidence type="ECO:0000256" key="1">
    <source>
        <dbReference type="SAM" id="MobiDB-lite"/>
    </source>
</evidence>
<evidence type="ECO:0000313" key="3">
    <source>
        <dbReference type="Proteomes" id="UP000006833"/>
    </source>
</evidence>
<accession>A8LJS8</accession>
<gene>
    <name evidence="2" type="ordered locus">Dshi_0005</name>
</gene>
<dbReference type="Proteomes" id="UP000006833">
    <property type="component" value="Chromosome"/>
</dbReference>